<dbReference type="GO" id="GO:0005765">
    <property type="term" value="C:lysosomal membrane"/>
    <property type="evidence" value="ECO:0007669"/>
    <property type="project" value="UniProtKB-SubCell"/>
</dbReference>
<keyword evidence="12" id="KW-1185">Reference proteome</keyword>
<dbReference type="AlphaFoldDB" id="A0A0L7RAM6"/>
<reference evidence="11 12" key="1">
    <citation type="submission" date="2015-07" db="EMBL/GenBank/DDBJ databases">
        <title>The genome of Habropoda laboriosa.</title>
        <authorList>
            <person name="Pan H."/>
            <person name="Kapheim K."/>
        </authorList>
    </citation>
    <scope>NUCLEOTIDE SEQUENCE [LARGE SCALE GENOMIC DNA]</scope>
    <source>
        <strain evidence="11">0110345459</strain>
    </source>
</reference>
<keyword evidence="9" id="KW-0812">Transmembrane</keyword>
<dbReference type="Pfam" id="PF10601">
    <property type="entry name" value="zf-LITAF-like"/>
    <property type="match status" value="1"/>
</dbReference>
<evidence type="ECO:0000256" key="5">
    <source>
        <dbReference type="ARBA" id="ARBA00022723"/>
    </source>
</evidence>
<evidence type="ECO:0000313" key="12">
    <source>
        <dbReference type="Proteomes" id="UP000053825"/>
    </source>
</evidence>
<evidence type="ECO:0000256" key="6">
    <source>
        <dbReference type="ARBA" id="ARBA00022833"/>
    </source>
</evidence>
<keyword evidence="6" id="KW-0862">Zinc</keyword>
<feature type="region of interest" description="Disordered" evidence="8">
    <location>
        <begin position="1"/>
        <end position="97"/>
    </location>
</feature>
<feature type="compositionally biased region" description="Pro residues" evidence="8">
    <location>
        <begin position="61"/>
        <end position="78"/>
    </location>
</feature>
<dbReference type="STRING" id="597456.A0A0L7RAM6"/>
<dbReference type="PROSITE" id="PS51837">
    <property type="entry name" value="LITAF"/>
    <property type="match status" value="1"/>
</dbReference>
<keyword evidence="7 9" id="KW-0472">Membrane</keyword>
<dbReference type="GO" id="GO:0031902">
    <property type="term" value="C:late endosome membrane"/>
    <property type="evidence" value="ECO:0007669"/>
    <property type="project" value="UniProtKB-SubCell"/>
</dbReference>
<evidence type="ECO:0000259" key="10">
    <source>
        <dbReference type="PROSITE" id="PS51837"/>
    </source>
</evidence>
<accession>A0A0L7RAM6</accession>
<dbReference type="SMART" id="SM00714">
    <property type="entry name" value="LITAF"/>
    <property type="match status" value="1"/>
</dbReference>
<evidence type="ECO:0000256" key="1">
    <source>
        <dbReference type="ARBA" id="ARBA00004414"/>
    </source>
</evidence>
<evidence type="ECO:0000256" key="2">
    <source>
        <dbReference type="ARBA" id="ARBA00004481"/>
    </source>
</evidence>
<feature type="domain" description="LITAF" evidence="10">
    <location>
        <begin position="99"/>
        <end position="183"/>
    </location>
</feature>
<keyword evidence="9" id="KW-1133">Transmembrane helix</keyword>
<name>A0A0L7RAM6_9HYME</name>
<keyword evidence="5" id="KW-0479">Metal-binding</keyword>
<comment type="similarity">
    <text evidence="4">Belongs to the CDIP1/LITAF family.</text>
</comment>
<gene>
    <name evidence="11" type="ORF">WH47_12141</name>
</gene>
<feature type="transmembrane region" description="Helical" evidence="9">
    <location>
        <begin position="137"/>
        <end position="160"/>
    </location>
</feature>
<evidence type="ECO:0000256" key="8">
    <source>
        <dbReference type="SAM" id="MobiDB-lite"/>
    </source>
</evidence>
<organism evidence="11 12">
    <name type="scientific">Habropoda laboriosa</name>
    <dbReference type="NCBI Taxonomy" id="597456"/>
    <lineage>
        <taxon>Eukaryota</taxon>
        <taxon>Metazoa</taxon>
        <taxon>Ecdysozoa</taxon>
        <taxon>Arthropoda</taxon>
        <taxon>Hexapoda</taxon>
        <taxon>Insecta</taxon>
        <taxon>Pterygota</taxon>
        <taxon>Neoptera</taxon>
        <taxon>Endopterygota</taxon>
        <taxon>Hymenoptera</taxon>
        <taxon>Apocrita</taxon>
        <taxon>Aculeata</taxon>
        <taxon>Apoidea</taxon>
        <taxon>Anthophila</taxon>
        <taxon>Apidae</taxon>
        <taxon>Habropoda</taxon>
    </lineage>
</organism>
<proteinExistence type="inferred from homology"/>
<dbReference type="InterPro" id="IPR006629">
    <property type="entry name" value="LITAF"/>
</dbReference>
<comment type="subcellular location">
    <subcellularLocation>
        <location evidence="2">Endosome membrane</location>
        <topology evidence="2">Peripheral membrane protein</topology>
    </subcellularLocation>
    <subcellularLocation>
        <location evidence="1">Late endosome membrane</location>
    </subcellularLocation>
    <subcellularLocation>
        <location evidence="3">Lysosome membrane</location>
        <topology evidence="3">Peripheral membrane protein</topology>
        <orientation evidence="3">Cytoplasmic side</orientation>
    </subcellularLocation>
</comment>
<evidence type="ECO:0000313" key="11">
    <source>
        <dbReference type="EMBL" id="KOC67811.1"/>
    </source>
</evidence>
<evidence type="ECO:0000256" key="3">
    <source>
        <dbReference type="ARBA" id="ARBA00004630"/>
    </source>
</evidence>
<sequence>MPSGSTEPSAPPPMAPPSYEEAVENATRLPRHPNIPPYPVGPSSMPIPIQNQPPSKTTLSPVPPYPPVYSGPSEPPPSHSQTQTQAQPNENPSAVPGPKIRVVYQPVLYSLTSTSTKTICPTCHTSIKTNTVSDHQLSAHICCIILCLLGCFLCSCLPYYMSNFKTVHHFCPKCKNYIGIWKG</sequence>
<evidence type="ECO:0000256" key="9">
    <source>
        <dbReference type="SAM" id="Phobius"/>
    </source>
</evidence>
<feature type="compositionally biased region" description="Polar residues" evidence="8">
    <location>
        <begin position="49"/>
        <end position="59"/>
    </location>
</feature>
<dbReference type="PANTHER" id="PTHR23292:SF6">
    <property type="entry name" value="FI16602P1-RELATED"/>
    <property type="match status" value="1"/>
</dbReference>
<dbReference type="Proteomes" id="UP000053825">
    <property type="component" value="Unassembled WGS sequence"/>
</dbReference>
<dbReference type="InterPro" id="IPR037519">
    <property type="entry name" value="LITAF_fam"/>
</dbReference>
<evidence type="ECO:0000256" key="7">
    <source>
        <dbReference type="ARBA" id="ARBA00023136"/>
    </source>
</evidence>
<dbReference type="PANTHER" id="PTHR23292">
    <property type="entry name" value="LIPOPOLYSACCHARIDE-INDUCED TUMOR NECROSIS FACTOR-ALPHA FACTOR"/>
    <property type="match status" value="1"/>
</dbReference>
<dbReference type="GO" id="GO:0008270">
    <property type="term" value="F:zinc ion binding"/>
    <property type="evidence" value="ECO:0007669"/>
    <property type="project" value="TreeGrafter"/>
</dbReference>
<evidence type="ECO:0000256" key="4">
    <source>
        <dbReference type="ARBA" id="ARBA00005975"/>
    </source>
</evidence>
<protein>
    <submittedName>
        <fullName evidence="11">Lipopolysaccharide-induced tumor necrosis factor-alpha factor like protein</fullName>
    </submittedName>
</protein>
<feature type="compositionally biased region" description="Polar residues" evidence="8">
    <location>
        <begin position="79"/>
        <end position="92"/>
    </location>
</feature>
<dbReference type="EMBL" id="KQ414618">
    <property type="protein sequence ID" value="KOC67811.1"/>
    <property type="molecule type" value="Genomic_DNA"/>
</dbReference>
<dbReference type="OrthoDB" id="5599753at2759"/>